<evidence type="ECO:0000313" key="2">
    <source>
        <dbReference type="EMBL" id="PRQ37058.1"/>
    </source>
</evidence>
<dbReference type="EMBL" id="PDCK01000042">
    <property type="protein sequence ID" value="PRQ37058.1"/>
    <property type="molecule type" value="Genomic_DNA"/>
</dbReference>
<feature type="signal peptide" evidence="1">
    <location>
        <begin position="1"/>
        <end position="19"/>
    </location>
</feature>
<keyword evidence="3" id="KW-1185">Reference proteome</keyword>
<dbReference type="Gramene" id="PRQ37058">
    <property type="protein sequence ID" value="PRQ37058"/>
    <property type="gene ID" value="RchiOBHm_Chr4g0398401"/>
</dbReference>
<comment type="caution">
    <text evidence="2">The sequence shown here is derived from an EMBL/GenBank/DDBJ whole genome shotgun (WGS) entry which is preliminary data.</text>
</comment>
<evidence type="ECO:0000313" key="3">
    <source>
        <dbReference type="Proteomes" id="UP000238479"/>
    </source>
</evidence>
<organism evidence="2 3">
    <name type="scientific">Rosa chinensis</name>
    <name type="common">China rose</name>
    <dbReference type="NCBI Taxonomy" id="74649"/>
    <lineage>
        <taxon>Eukaryota</taxon>
        <taxon>Viridiplantae</taxon>
        <taxon>Streptophyta</taxon>
        <taxon>Embryophyta</taxon>
        <taxon>Tracheophyta</taxon>
        <taxon>Spermatophyta</taxon>
        <taxon>Magnoliopsida</taxon>
        <taxon>eudicotyledons</taxon>
        <taxon>Gunneridae</taxon>
        <taxon>Pentapetalae</taxon>
        <taxon>rosids</taxon>
        <taxon>fabids</taxon>
        <taxon>Rosales</taxon>
        <taxon>Rosaceae</taxon>
        <taxon>Rosoideae</taxon>
        <taxon>Rosoideae incertae sedis</taxon>
        <taxon>Rosa</taxon>
    </lineage>
</organism>
<feature type="chain" id="PRO_5015141971" evidence="1">
    <location>
        <begin position="20"/>
        <end position="50"/>
    </location>
</feature>
<proteinExistence type="predicted"/>
<name>A0A2P6QSA6_ROSCH</name>
<gene>
    <name evidence="2" type="ORF">RchiOBHm_Chr4g0398401</name>
</gene>
<protein>
    <submittedName>
        <fullName evidence="2">Uncharacterized protein</fullName>
    </submittedName>
</protein>
<keyword evidence="1" id="KW-0732">Signal</keyword>
<sequence length="50" mass="5573">MGFGFVEVLSSWSTGLALGVLVRFRNLQAQDPKEEAKSETRDWINTVACD</sequence>
<evidence type="ECO:0000256" key="1">
    <source>
        <dbReference type="SAM" id="SignalP"/>
    </source>
</evidence>
<dbReference type="AlphaFoldDB" id="A0A2P6QSA6"/>
<reference evidence="2 3" key="1">
    <citation type="journal article" date="2018" name="Nat. Genet.">
        <title>The Rosa genome provides new insights in the design of modern roses.</title>
        <authorList>
            <person name="Bendahmane M."/>
        </authorList>
    </citation>
    <scope>NUCLEOTIDE SEQUENCE [LARGE SCALE GENOMIC DNA]</scope>
    <source>
        <strain evidence="3">cv. Old Blush</strain>
    </source>
</reference>
<accession>A0A2P6QSA6</accession>
<dbReference type="Proteomes" id="UP000238479">
    <property type="component" value="Chromosome 4"/>
</dbReference>